<keyword evidence="17" id="KW-1185">Reference proteome</keyword>
<feature type="signal peptide" evidence="14">
    <location>
        <begin position="1"/>
        <end position="29"/>
    </location>
</feature>
<feature type="domain" description="SRCR" evidence="15">
    <location>
        <begin position="2348"/>
        <end position="2449"/>
    </location>
</feature>
<feature type="disulfide bond" evidence="11">
    <location>
        <begin position="104"/>
        <end position="114"/>
    </location>
</feature>
<dbReference type="GeneID" id="119732624"/>
<feature type="domain" description="SRCR" evidence="15">
    <location>
        <begin position="5125"/>
        <end position="5227"/>
    </location>
</feature>
<dbReference type="InterPro" id="IPR008979">
    <property type="entry name" value="Galactose-bd-like_sf"/>
</dbReference>
<feature type="disulfide bond" evidence="11">
    <location>
        <begin position="4932"/>
        <end position="4996"/>
    </location>
</feature>
<dbReference type="Pfam" id="PF22633">
    <property type="entry name" value="F5_F8_type_C_2"/>
    <property type="match status" value="4"/>
</dbReference>
<keyword evidence="9 11" id="KW-1015">Disulfide bond</keyword>
<feature type="disulfide bond" evidence="11">
    <location>
        <begin position="1505"/>
        <end position="1515"/>
    </location>
</feature>
<feature type="disulfide bond" evidence="11">
    <location>
        <begin position="2418"/>
        <end position="2428"/>
    </location>
</feature>
<feature type="domain" description="SRCR" evidence="15">
    <location>
        <begin position="973"/>
        <end position="1073"/>
    </location>
</feature>
<evidence type="ECO:0000256" key="5">
    <source>
        <dbReference type="ARBA" id="ARBA00022737"/>
    </source>
</evidence>
<feature type="domain" description="SRCR" evidence="15">
    <location>
        <begin position="3151"/>
        <end position="3252"/>
    </location>
</feature>
<feature type="disulfide bond" evidence="11">
    <location>
        <begin position="4812"/>
        <end position="4876"/>
    </location>
</feature>
<keyword evidence="3" id="KW-0479">Metal-binding</keyword>
<dbReference type="SUPFAM" id="SSF56487">
    <property type="entry name" value="SRCR-like"/>
    <property type="match status" value="40"/>
</dbReference>
<feature type="disulfide bond" evidence="11">
    <location>
        <begin position="2186"/>
        <end position="2196"/>
    </location>
</feature>
<dbReference type="PANTHER" id="PTHR19331">
    <property type="entry name" value="SCAVENGER RECEPTOR DOMAIN-CONTAINING"/>
    <property type="match status" value="1"/>
</dbReference>
<feature type="domain" description="SRCR" evidence="15">
    <location>
        <begin position="5012"/>
        <end position="5117"/>
    </location>
</feature>
<feature type="disulfide bond" evidence="11">
    <location>
        <begin position="998"/>
        <end position="1062"/>
    </location>
</feature>
<feature type="disulfide bond" evidence="11">
    <location>
        <begin position="2757"/>
        <end position="2767"/>
    </location>
</feature>
<dbReference type="Gene3D" id="2.60.120.260">
    <property type="entry name" value="Galactose-binding domain-like"/>
    <property type="match status" value="4"/>
</dbReference>
<feature type="domain" description="SRCR" evidence="15">
    <location>
        <begin position="737"/>
        <end position="838"/>
    </location>
</feature>
<feature type="disulfide bond" evidence="11">
    <location>
        <begin position="925"/>
        <end position="935"/>
    </location>
</feature>
<feature type="disulfide bond" evidence="11">
    <location>
        <begin position="5039"/>
        <end position="5103"/>
    </location>
</feature>
<comment type="caution">
    <text evidence="11">Lacks conserved residue(s) required for the propagation of feature annotation.</text>
</comment>
<feature type="domain" description="SRCR" evidence="15">
    <location>
        <begin position="2116"/>
        <end position="2217"/>
    </location>
</feature>
<organism evidence="16 17">
    <name type="scientific">Patiria miniata</name>
    <name type="common">Bat star</name>
    <name type="synonym">Asterina miniata</name>
    <dbReference type="NCBI Taxonomy" id="46514"/>
    <lineage>
        <taxon>Eukaryota</taxon>
        <taxon>Metazoa</taxon>
        <taxon>Echinodermata</taxon>
        <taxon>Eleutherozoa</taxon>
        <taxon>Asterozoa</taxon>
        <taxon>Asteroidea</taxon>
        <taxon>Valvatacea</taxon>
        <taxon>Valvatida</taxon>
        <taxon>Asterinidae</taxon>
        <taxon>Patiria</taxon>
    </lineage>
</organism>
<name>A0A914AFH9_PATMI</name>
<feature type="domain" description="SRCR" evidence="15">
    <location>
        <begin position="1789"/>
        <end position="1890"/>
    </location>
</feature>
<dbReference type="PROSITE" id="PS50287">
    <property type="entry name" value="SRCR_2"/>
    <property type="match status" value="40"/>
</dbReference>
<evidence type="ECO:0000256" key="11">
    <source>
        <dbReference type="PROSITE-ProRule" id="PRU00196"/>
    </source>
</evidence>
<feature type="disulfide bond" evidence="11">
    <location>
        <begin position="3328"/>
        <end position="3338"/>
    </location>
</feature>
<feature type="chain" id="PRO_5037839266" description="SRCR domain-containing protein" evidence="14">
    <location>
        <begin position="30"/>
        <end position="5360"/>
    </location>
</feature>
<feature type="domain" description="SRCR" evidence="15">
    <location>
        <begin position="35"/>
        <end position="135"/>
    </location>
</feature>
<dbReference type="EnsemblMetazoa" id="XM_038206206.1">
    <property type="protein sequence ID" value="XP_038062134.1"/>
    <property type="gene ID" value="LOC119732624"/>
</dbReference>
<dbReference type="SMART" id="SM00607">
    <property type="entry name" value="FTP"/>
    <property type="match status" value="4"/>
</dbReference>
<keyword evidence="6" id="KW-0106">Calcium</keyword>
<evidence type="ECO:0000256" key="6">
    <source>
        <dbReference type="ARBA" id="ARBA00022837"/>
    </source>
</evidence>
<feature type="domain" description="SRCR" evidence="15">
    <location>
        <begin position="3038"/>
        <end position="3139"/>
    </location>
</feature>
<feature type="disulfide bond" evidence="11">
    <location>
        <begin position="2989"/>
        <end position="2999"/>
    </location>
</feature>
<feature type="disulfide bond" evidence="11">
    <location>
        <begin position="3784"/>
        <end position="3794"/>
    </location>
</feature>
<proteinExistence type="predicted"/>
<feature type="domain" description="SRCR" evidence="15">
    <location>
        <begin position="4247"/>
        <end position="4348"/>
    </location>
</feature>
<feature type="domain" description="SRCR" evidence="15">
    <location>
        <begin position="2574"/>
        <end position="2675"/>
    </location>
</feature>
<feature type="disulfide bond" evidence="11">
    <location>
        <begin position="4825"/>
        <end position="4886"/>
    </location>
</feature>
<feature type="domain" description="SRCR" evidence="15">
    <location>
        <begin position="1326"/>
        <end position="1427"/>
    </location>
</feature>
<feature type="domain" description="SRCR" evidence="15">
    <location>
        <begin position="2919"/>
        <end position="3020"/>
    </location>
</feature>
<feature type="domain" description="SRCR" evidence="15">
    <location>
        <begin position="4787"/>
        <end position="4887"/>
    </location>
</feature>
<feature type="disulfide bond" evidence="11">
    <location>
        <begin position="689"/>
        <end position="699"/>
    </location>
</feature>
<feature type="disulfide bond" evidence="11">
    <location>
        <begin position="2525"/>
        <end position="2535"/>
    </location>
</feature>
<feature type="domain" description="SRCR" evidence="15">
    <location>
        <begin position="3367"/>
        <end position="3468"/>
    </location>
</feature>
<feature type="disulfide bond" evidence="11">
    <location>
        <begin position="4945"/>
        <end position="5006"/>
    </location>
</feature>
<feature type="disulfide bond" evidence="11">
    <location>
        <begin position="658"/>
        <end position="719"/>
    </location>
</feature>
<feature type="domain" description="SRCR" evidence="15">
    <location>
        <begin position="1670"/>
        <end position="1771"/>
    </location>
</feature>
<feature type="disulfide bond" evidence="11">
    <location>
        <begin position="219"/>
        <end position="229"/>
    </location>
</feature>
<evidence type="ECO:0000256" key="10">
    <source>
        <dbReference type="ARBA" id="ARBA00023180"/>
    </source>
</evidence>
<feature type="disulfide bond" evidence="11">
    <location>
        <begin position="3437"/>
        <end position="3447"/>
    </location>
</feature>
<evidence type="ECO:0000256" key="7">
    <source>
        <dbReference type="ARBA" id="ARBA00022989"/>
    </source>
</evidence>
<feature type="domain" description="SRCR" evidence="15">
    <location>
        <begin position="3596"/>
        <end position="3697"/>
    </location>
</feature>
<feature type="domain" description="SRCR" evidence="15">
    <location>
        <begin position="2009"/>
        <end position="2110"/>
    </location>
</feature>
<feature type="domain" description="SRCR" evidence="15">
    <location>
        <begin position="3977"/>
        <end position="4078"/>
    </location>
</feature>
<evidence type="ECO:0000256" key="13">
    <source>
        <dbReference type="SAM" id="Phobius"/>
    </source>
</evidence>
<evidence type="ECO:0000256" key="14">
    <source>
        <dbReference type="SAM" id="SignalP"/>
    </source>
</evidence>
<dbReference type="SUPFAM" id="SSF49785">
    <property type="entry name" value="Galactose-binding domain-like"/>
    <property type="match status" value="4"/>
</dbReference>
<evidence type="ECO:0000256" key="1">
    <source>
        <dbReference type="ARBA" id="ARBA00004167"/>
    </source>
</evidence>
<protein>
    <recommendedName>
        <fullName evidence="15">SRCR domain-containing protein</fullName>
    </recommendedName>
</protein>
<feature type="disulfide bond" evidence="11">
    <location>
        <begin position="337"/>
        <end position="347"/>
    </location>
</feature>
<evidence type="ECO:0000256" key="8">
    <source>
        <dbReference type="ARBA" id="ARBA00023136"/>
    </source>
</evidence>
<feature type="disulfide bond" evidence="11">
    <location>
        <begin position="1740"/>
        <end position="1750"/>
    </location>
</feature>
<dbReference type="InterPro" id="IPR006585">
    <property type="entry name" value="FTP1"/>
</dbReference>
<keyword evidence="8 13" id="KW-0472">Membrane</keyword>
<dbReference type="GO" id="GO:0046872">
    <property type="term" value="F:metal ion binding"/>
    <property type="evidence" value="ECO:0007669"/>
    <property type="project" value="UniProtKB-KW"/>
</dbReference>
<feature type="disulfide bond" evidence="11">
    <location>
        <begin position="4587"/>
        <end position="4597"/>
    </location>
</feature>
<sequence>MGGPCGSTLAAWLVGTWYLLLVFCAHGNAQETGDVRLADGFYPYQGRVEIFNGEWGTVCDDSWDIQDATVVCRQLGYPGAERAVSAAAEFSTGDGPIFLDDLSCTGDEPNLGQCGHRGWANHNCGHSEDAGVVCSTPSTDTMPFSDGSVRLMDGSSPAEGRVEVYFQGGWGTVCDDLFDIQDATVICHQLGFPSAVRAVSAAAEFSIGSGAILLDNLECSGDESTLADCSHAGWTVNNCGHSEDAGVICTTSATAGPEVSGIPDGSVRLVDGSSSSEGRVEVYYQGSWGTVCDDLFDIQDATVICQQLGFPSALRAVSAAAEFSIGSGAILLDDVQCSGDESTLADCFHAGWTVNNCGHSEDAGVICTTSATAAPEVSGIPDGSVRLVDGSSSSEGRVEVYYQGSWGTICDDLFDIQDATVICQQLGFPSALRAVSAAAEFSIGSGAILLDDVQCSGDESTLADCSHAGWTVNNCGHSEDAGVICSTTATAAPEVSGIPDGSVRLVDGSSSSEGRVEVYYQGSWGTVCDDLFDIQDATVICQQLGFPSALRVSAASEFSIGSGAILLDNLECSGDESTIADCSHAGWTVNNCGHSEDAGVICTTSATAAPEVSGIPDGSVRLVDGSSSSEGRVEVYYQGSWGTVCDDLFDIQDATVICQQLGFPSALRVSAAAEFSIGSGAILLDNLECSGDESTLADCSHAGWTVNNCGHSEDAGVVCSTSATAVPEVSGIPDGRVRLVDGSSSSEGRVEVYYQGSWGTVCDDLFDIQAATVICQQLGFPSALRTVNAAAEFSIGRGAILLDDVQCSGDESTLADCFHAGWTVNNCDHSEDAGVICTTSATALPEVSGIPDGSVRLIDGSSSSEGRVEVYYQGSWGTVCDDLFDIQDATVICQQLGFPSALRAVSAAAEFSIGSGAILLDNLECSGDESTLADCSHAGWTVNNCGHSEDAGVVCSTSATAAPEVSGIPDGSVRLVDGSSSSEGRVEVYYQGSWGTVCDDLFDIQDATVICQQLGFPSALRVSAAAEFSIGSGAILLDNLECSGDESTIADCSHAGWTVNNCGHSEDAGVICSTTATAAPEVSGITDGSVRLVDGSSSSEGRVEVYYQGSWGTVCNDLFDIQAASVICHQLGFPSALRTVNAALEFSIGSGAILLDDVQCSGDESTLADCFHAGWTVNNCGHSEDVGVICTTSATAAPEVSGILDGSVRLVDGSSSSEGRVEVYYQGSWGTVCDDLFDIQDATVICQQLGFPSALRAVSAAAEFSEGRGPIFLDNLECSGDESTIADCSHAGWTVNNCGHSEDAGVICSTSTTAAPEASGIPDGSIRLADGASSSEGRVEIFYQGEWGTVCNDMWGLRDAAVVCRQLGFPAARTASSVTDSPFPDEGPIFLDDVGCSGNESSLAECPHAGWAVENCEHYEDAGVTCLTTKPVVTLRLADGSSSHEGRVDVYFQGEWGTICDDSWDIQDATVVCHQLGFPAAVSVVSARTAFSIGSGPIFLDQLSCSGSETTLADCFHDGWGISNCHHFEDAGVVCAASTSTESPEVSLIPEGSVRLVGGSSFEGRVEVYFLGEWGTVCDDLWDLQDATVVCRQLGFSGAVRAFTVGSEIPPGEGLILLDDVTCNGDEQSLGECSHSGLQIYNCAHSEDAAVACATSTESPDSSTVSVGSVRLVDGDYPYEGRVEVYYQGQWGTVCDDLWDIKDATVVCRQLGFPGALRAISAADEFPVGEGPIFLDDVGCSGDENTLAGCSHRGWNDNNCGHSEDAGVICSTGGTTAMPGVSGMPDGSVRLVDGDSSYEGRVEVYYQGQWGTVCDDLWDINDATVVCRQLGFPGALRAISAADEFSVGEGPIFLDDVGCSGDESTLADCSHRGWNDNNCGHSEDAGVICSTSSPTGGPDGSVRLVGGDSSHEGRVEVYYQGQWGTVCDDLWDIDDATVVCRQLGFPGAVRALSAADEFSVGEGPIFLDDVGCSGSESALADCSHRGWNDNNCGHSEDAGVICSAPDGSVQLVGGDSSNEGRVEVYYQGQWGTVCDDLWDIDDATVVCRQLGFPGALRAISAVDEFSVGEGPIFLDDVGCTGGESTLADCSHRGWNDNNCGHSEDAGVICSAPDGSVRLVDGDSSLEGRVEVYYQGQWGTVCDDLWDIDDATVVCRQLGFPGAVRALSAADEFSVGEGPIFLDDVGCSGSESTLADCSHRGWNDNNCGHSEDAGVICSTSGTTALPGVSGIPDGSVQLVGGDSSNEGRVEVYYQGQWGTVCDDLWDIRDAIVVCRQLGFPGALRAISAADKFPVGEGPIFPYDVGCSGVESTWADCFFRGWNDTNCGHSEDAGVICSTSSPTGGPDGSVRLVGGDSSNEGRVEVYYQGQWGTVCDDLWDIDDATVVCRQLGFPGAVRALSAADEFSVGEGPIFLDDVGCSGGESALADCSHRGWNDNNCGHSEDAGVICSTPDGSVRLVDGDSSLEGRVEVYYQGQWGTVCDDLWDIDDATVVCRQLGFPGAVRALSAADEFSVGRGPIFLDDVGCSGSESTLADCSHRGWNDNNCGHSEDAGVICSTSGTTALPGVSGIPDGSVQLVGGDSSNEGRVEVYYQGQWGTVCDDLWDIRDAIVVCRQLGFPGALRAISAADKFPVGEGPIFPYDVGCSGVESTWADCFFRGWNDTNCGHSEDAGVICSTSSPTGGPDGSVRLVGGDSSHEGRVEVYYQGQWGTVCDDLWDIDDATVVCRQLGFPGALRAISAADEFPVGEGPIFLDDVGCSGDESTLTDCSHRGWNDNNCGHSEDAGVICSTSSPTGGPDGSVRLVGGFSSHEGRVEVYYQGQWGTVCDDYWGFPDATVVCRQLGFPGAVRALSAADEFSVGEGPIFLDDVGCSGSESTLADCFHRGWNDNNCGHSEDAGVICSISGTTALPGVSGIPDGSVQLVGGDSLHEGRVEVYYQGQWGTVCDDLWDIDDATVVCRQLGFPGALRAISAVDEFPVGEGPIFLDDVGCSGDESTLAGCSHRGWNDNNCGHSEDAGVICSTGGTTAMPGVSGMPDGSVRLVDGDSSYEGRVEVYYQGQWGTVCDDLWDINDATVVCRQLGFPGALRAISAADEFPVGEGPIFLDDVGCSGDESTLADCSHRGWNDNNCGHSEDAGVICSTSSPTGGPDGSVRLVGGDSSNEGRVEVYYQGQWGTVCDDLWDINDATVVCRQLGFPGALRAISAVDEFPVGEGPIFLDDVGCSGGESTLADCSHRGWNENNCGHSEDAGVICSTPDGSVRLVDGDSSLEGRVEVYYQGQWGTVCDDLWDIDDATVVCRQLGFPGALRAISAADEFPVGEGPIFLDDVGCSGDESTLAECSHRGWNDNNCGHSEDAGVICSTEMQDGSVRLVDGSSSSEGRVEVYYQGSWGTVCDDLFDINDATVICRQLGFPSALRAVSAADEFSIGSGSILLDNLGCSGDESTLADCSHAGWTVNNCGHSEDAGVVCTTSATAAPEVSGITDGSVRLVDGSSSSEGRVEVYYQGSWGTVCDDLFDIQDATVICQQLGFPSALRAVSAATEFSEGSGAILLDNLECSGDESTLADCSHAGWTVNNCGHSEDAGVICSQPVVYEDGSVRLVDGSSLSEGRVEVYYQGNWGTVCDDLFDIHDATVICHQLGFPSAVRAVSAADEFSIGSGSILLDNLGCSGDESTLADCSHAGWTVNNCGHSEDAGVICATSATAAPEVSGITDGSVRLVGGSSSSEGRVEVYYQGSWGTVCDDLFDIQDATVICQQLGFPSALRAVSAATEFSEGSGPIFLDNLECSGYESTLAACSHAGWTVNNCGHSEDAGVICLQPVVYEALSIIGRPTAQSTSHDLYPGENAVDGDIITFSHTEPNDQHPWWRVDLGSEHCLGRITVTLRQGCCGEYRFTAAVARAGLGVFYTENQPCGQPATRAQSYDGAVNIFTCDTPRMARYVSLDIDPSSPGVTNALLQMGEVTVEEVTSGECSLVPDGSVRLVDGSSSSEGRVEVYYQGRWGTVCDDLFDINDATVVCHQLGFPSALRTVSAADEFSFGSGAILLDNLECSGDESTLADCSHGGWTEHNCGHSEDVGVVCAPLILTTEVPVVYEALSIIGRPTAQSTSHDRYPGEFAVDGDINTFSHTEPNDQHPWWRVDLGSEHCLGRITVTLRQGCCGQYRFTAAVARAGLGLSYAGNQPCGQPATRAQSYDGAVNVFTCDTPRMARYVSLDIDPSSPGVTRALLQMGEVTVEEVTSGECSQVDDGSVRLVDGSSSSEGRVEVYYQGSWGTVCDDLFDINDATVVCHQLGFPSALRAVSAATEFSIGSGVILLDNLECSGDESTLADCSHGGWTEHNCGHSEDAGVVCAPLILTTEVPVVYEALSIIGRPTAQSTSHDRYPGEFAVDGDINTFSHTEPNDQHPWWRVDLGSEHCLGRITVTLRQGCCGQYRFTAAVARAGLGLSYAENQPCGQPATRAQSYDGAVNVFTCDTPRMARYVSLDIDPSSPGVTNALLQMGEVTVEEVTSGECSQVDDGSVRLVDGSSSSEGRVEVYYQGSWGTVCDDLFDINDATVVCHQLGFPSALRAVSAATEFSIGSGVILLDNLECSGDESTLADCSHGGWTEHNCGHSEDAGVVCAPLILTTEVPVVYEAVSIIGRPTAQSTSHDRYPGEFAVDGDINTFSHTEPNDQHPWWRVDLGSEYCLGRITVTLRQGCCGQYRFTAAVARAGLGLSYAENQPCGQPATRAQSYDGAVNVFTCDSPRLARYVSLDIDPSSPGVTNALLQMGEVTVEEVASGECSLVPDGSVRLEGSSSAHEGRVEVYFRGSWGTVCDDSWDINAASVVCRQLGYTSAAAAPNSQEAGFGMGEGRILLDGLDCSGEESNLYECRHKKTHNCDHSEDAGVVCTVVTTTPVSFVPDVPAVDGALRLVGGTATSNGRLEVYYRGQWGTVCNDQWDLQNAQVVCRQLGFGSADPVLYQSKYAGGKGPILMDDVNCTGAETSLISCPRRHWKQHDCSHDEDVGVVCQRPGSVRLVSIADSPGLAGRLEMFLDGEWLPVCNPGWDMTRANMVCRQLGFSSAINTGSAGVYGSGQGSSVINRVSCTGSEVQLKGCKVDAAQGGSCHDAGADSDVIVQCMKHKSDGDVRLAGSEPLYKGEVKIRLEGVWRAVCDTDWQLSDGEVVCRQLGYSGAKSVYQSENPNGNEDSDFPTLRQPVCSGTEANIASCKNSGWNHVDKCEKGRVGVECYQQQDQSIKDEQGLANGSMIAVIAVIAALVLLIIVIILITLVIRKAKGKRRQSYQMDIPLSPASPPPNQCSQDPPGNANVENHYAAMGGATGGATAESTIGMCNPVYETSLNWSPPLKPVSFEFPSPQAGGGDL</sequence>
<feature type="domain" description="SRCR" evidence="15">
    <location>
        <begin position="2235"/>
        <end position="2336"/>
    </location>
</feature>
<feature type="domain" description="SRCR" evidence="15">
    <location>
        <begin position="3485"/>
        <end position="3586"/>
    </location>
</feature>
<feature type="disulfide bond" evidence="11">
    <location>
        <begin position="455"/>
        <end position="465"/>
    </location>
</feature>
<feature type="disulfide bond" evidence="11">
    <location>
        <begin position="5196"/>
        <end position="5206"/>
    </location>
</feature>
<feature type="domain" description="SRCR" evidence="15">
    <location>
        <begin position="267"/>
        <end position="368"/>
    </location>
</feature>
<feature type="domain" description="SRCR" evidence="15">
    <location>
        <begin position="1902"/>
        <end position="2003"/>
    </location>
</feature>
<feature type="disulfide bond" evidence="11">
    <location>
        <begin position="2305"/>
        <end position="2315"/>
    </location>
</feature>
<feature type="disulfide bond" evidence="11">
    <location>
        <begin position="2079"/>
        <end position="2089"/>
    </location>
</feature>
<comment type="subcellular location">
    <subcellularLocation>
        <location evidence="1">Membrane</location>
        <topology evidence="1">Single-pass membrane protein</topology>
    </subcellularLocation>
</comment>
<feature type="domain" description="SRCR" evidence="15">
    <location>
        <begin position="3714"/>
        <end position="3815"/>
    </location>
</feature>
<feature type="region of interest" description="Disordered" evidence="12">
    <location>
        <begin position="5283"/>
        <end position="5307"/>
    </location>
</feature>
<feature type="domain" description="SRCR" evidence="15">
    <location>
        <begin position="503"/>
        <end position="603"/>
    </location>
</feature>
<feature type="transmembrane region" description="Helical" evidence="13">
    <location>
        <begin position="5245"/>
        <end position="5269"/>
    </location>
</feature>
<feature type="disulfide bond" evidence="11">
    <location>
        <begin position="5083"/>
        <end position="5093"/>
    </location>
</feature>
<feature type="disulfide bond" evidence="11">
    <location>
        <begin position="1859"/>
        <end position="1869"/>
    </location>
</feature>
<feature type="domain" description="SRCR" evidence="15">
    <location>
        <begin position="2687"/>
        <end position="2788"/>
    </location>
</feature>
<dbReference type="RefSeq" id="XP_038062134.1">
    <property type="nucleotide sequence ID" value="XM_038206206.1"/>
</dbReference>
<feature type="disulfide bond" evidence="11">
    <location>
        <begin position="4047"/>
        <end position="4057"/>
    </location>
</feature>
<feature type="disulfide bond" evidence="11">
    <location>
        <begin position="3666"/>
        <end position="3676"/>
    </location>
</feature>
<keyword evidence="4 14" id="KW-0732">Signal</keyword>
<feature type="domain" description="SRCR" evidence="15">
    <location>
        <begin position="1090"/>
        <end position="1191"/>
    </location>
</feature>
<dbReference type="Gene3D" id="3.10.250.10">
    <property type="entry name" value="SRCR-like domain"/>
    <property type="match status" value="40"/>
</dbReference>
<feature type="domain" description="SRCR" evidence="15">
    <location>
        <begin position="149"/>
        <end position="250"/>
    </location>
</feature>
<evidence type="ECO:0000313" key="16">
    <source>
        <dbReference type="EnsemblMetazoa" id="XP_038062134.1"/>
    </source>
</evidence>
<dbReference type="GO" id="GO:0016020">
    <property type="term" value="C:membrane"/>
    <property type="evidence" value="ECO:0007669"/>
    <property type="project" value="UniProtKB-SubCell"/>
</dbReference>
<feature type="disulfide bond" evidence="11">
    <location>
        <begin position="3555"/>
        <end position="3565"/>
    </location>
</feature>
<feature type="disulfide bond" evidence="11">
    <location>
        <begin position="1278"/>
        <end position="1288"/>
    </location>
</feature>
<dbReference type="FunFam" id="3.10.250.10:FF:000001">
    <property type="entry name" value="Lysyl oxidase 4 isoform X1"/>
    <property type="match status" value="2"/>
</dbReference>
<accession>A0A914AFH9</accession>
<feature type="disulfide bond" evidence="11">
    <location>
        <begin position="4976"/>
        <end position="4986"/>
    </location>
</feature>
<evidence type="ECO:0000256" key="4">
    <source>
        <dbReference type="ARBA" id="ARBA00022729"/>
    </source>
</evidence>
<feature type="disulfide bond" evidence="11">
    <location>
        <begin position="1042"/>
        <end position="1052"/>
    </location>
</feature>
<evidence type="ECO:0000256" key="2">
    <source>
        <dbReference type="ARBA" id="ARBA00022692"/>
    </source>
</evidence>
<dbReference type="FunFam" id="3.10.250.10:FF:000011">
    <property type="entry name" value="Scavenger receptor class A member 5"/>
    <property type="match status" value="1"/>
</dbReference>
<feature type="disulfide bond" evidence="11">
    <location>
        <begin position="1396"/>
        <end position="1406"/>
    </location>
</feature>
<dbReference type="OrthoDB" id="536948at2759"/>
<evidence type="ECO:0000259" key="15">
    <source>
        <dbReference type="PROSITE" id="PS50287"/>
    </source>
</evidence>
<feature type="disulfide bond" evidence="11">
    <location>
        <begin position="528"/>
        <end position="592"/>
    </location>
</feature>
<feature type="disulfide bond" evidence="11">
    <location>
        <begin position="3221"/>
        <end position="3231"/>
    </location>
</feature>
<feature type="disulfide bond" evidence="11">
    <location>
        <begin position="1972"/>
        <end position="1982"/>
    </location>
</feature>
<feature type="domain" description="SRCR" evidence="15">
    <location>
        <begin position="855"/>
        <end position="956"/>
    </location>
</feature>
<evidence type="ECO:0000256" key="12">
    <source>
        <dbReference type="SAM" id="MobiDB-lite"/>
    </source>
</evidence>
<keyword evidence="2 13" id="KW-0812">Transmembrane</keyword>
<feature type="disulfide bond" evidence="11">
    <location>
        <begin position="4858"/>
        <end position="4868"/>
    </location>
</feature>
<feature type="disulfide bond" evidence="11">
    <location>
        <begin position="2870"/>
        <end position="2880"/>
    </location>
</feature>
<feature type="disulfide bond" evidence="11">
    <location>
        <begin position="807"/>
        <end position="817"/>
    </location>
</feature>
<feature type="domain" description="SRCR" evidence="15">
    <location>
        <begin position="4517"/>
        <end position="4618"/>
    </location>
</feature>
<feature type="domain" description="SRCR" evidence="15">
    <location>
        <begin position="3258"/>
        <end position="3359"/>
    </location>
</feature>
<feature type="domain" description="SRCR" evidence="15">
    <location>
        <begin position="4907"/>
        <end position="5007"/>
    </location>
</feature>
<feature type="domain" description="SRCR" evidence="15">
    <location>
        <begin position="385"/>
        <end position="486"/>
    </location>
</feature>
<dbReference type="PANTHER" id="PTHR19331:SF465">
    <property type="entry name" value="EGG PEPTIDE SPERACT RECEPTOR"/>
    <property type="match status" value="1"/>
</dbReference>
<feature type="domain" description="SRCR" evidence="15">
    <location>
        <begin position="2800"/>
        <end position="2901"/>
    </location>
</feature>
<dbReference type="Pfam" id="PF00530">
    <property type="entry name" value="SRCR"/>
    <property type="match status" value="40"/>
</dbReference>
<dbReference type="OMA" id="MNCSDIN"/>
<dbReference type="InterPro" id="IPR001190">
    <property type="entry name" value="SRCR"/>
</dbReference>
<dbReference type="Proteomes" id="UP000887568">
    <property type="component" value="Unplaced"/>
</dbReference>
<feature type="disulfide bond" evidence="11">
    <location>
        <begin position="1623"/>
        <end position="1633"/>
    </location>
</feature>
<feature type="disulfide bond" evidence="11">
    <location>
        <begin position="572"/>
        <end position="582"/>
    </location>
</feature>
<evidence type="ECO:0000256" key="9">
    <source>
        <dbReference type="ARBA" id="ARBA00023157"/>
    </source>
</evidence>
<dbReference type="PRINTS" id="PR00258">
    <property type="entry name" value="SPERACTRCPTR"/>
</dbReference>
<feature type="disulfide bond" evidence="11">
    <location>
        <begin position="4317"/>
        <end position="4327"/>
    </location>
</feature>
<dbReference type="InterPro" id="IPR036772">
    <property type="entry name" value="SRCR-like_dom_sf"/>
</dbReference>
<feature type="domain" description="SRCR" evidence="15">
    <location>
        <begin position="1554"/>
        <end position="1654"/>
    </location>
</feature>
<dbReference type="PROSITE" id="PS00420">
    <property type="entry name" value="SRCR_1"/>
    <property type="match status" value="35"/>
</dbReference>
<feature type="disulfide bond" evidence="11">
    <location>
        <begin position="541"/>
        <end position="602"/>
    </location>
</feature>
<feature type="domain" description="SRCR" evidence="15">
    <location>
        <begin position="2455"/>
        <end position="2556"/>
    </location>
</feature>
<feature type="disulfide bond" evidence="11">
    <location>
        <begin position="1160"/>
        <end position="1170"/>
    </location>
</feature>
<keyword evidence="10" id="KW-0325">Glycoprotein</keyword>
<evidence type="ECO:0000313" key="17">
    <source>
        <dbReference type="Proteomes" id="UP000887568"/>
    </source>
</evidence>
<evidence type="ECO:0000256" key="3">
    <source>
        <dbReference type="ARBA" id="ARBA00022723"/>
    </source>
</evidence>
<feature type="domain" description="SRCR" evidence="15">
    <location>
        <begin position="1208"/>
        <end position="1309"/>
    </location>
</feature>
<feature type="disulfide bond" evidence="11">
    <location>
        <begin position="3108"/>
        <end position="3118"/>
    </location>
</feature>
<feature type="disulfide bond" evidence="11">
    <location>
        <begin position="645"/>
        <end position="709"/>
    </location>
</feature>
<dbReference type="SMART" id="SM00202">
    <property type="entry name" value="SR"/>
    <property type="match status" value="40"/>
</dbReference>
<dbReference type="FunFam" id="3.10.250.10:FF:000016">
    <property type="entry name" value="Scavenger receptor cysteine-rich protein type 12"/>
    <property type="match status" value="2"/>
</dbReference>
<feature type="domain" description="SRCR" evidence="15">
    <location>
        <begin position="620"/>
        <end position="720"/>
    </location>
</feature>
<feature type="disulfide bond" evidence="11">
    <location>
        <begin position="1011"/>
        <end position="1072"/>
    </location>
</feature>
<reference evidence="16" key="1">
    <citation type="submission" date="2022-11" db="UniProtKB">
        <authorList>
            <consortium name="EnsemblMetazoa"/>
        </authorList>
    </citation>
    <scope>IDENTIFICATION</scope>
</reference>
<feature type="disulfide bond" evidence="11">
    <location>
        <begin position="2644"/>
        <end position="2654"/>
    </location>
</feature>
<dbReference type="FunFam" id="3.10.250.10:FF:000006">
    <property type="entry name" value="neurotrypsin isoform X2"/>
    <property type="match status" value="35"/>
</dbReference>
<keyword evidence="7 13" id="KW-1133">Transmembrane helix</keyword>
<feature type="domain" description="SRCR" evidence="15">
    <location>
        <begin position="1435"/>
        <end position="1536"/>
    </location>
</feature>
<keyword evidence="5" id="KW-0677">Repeat</keyword>